<proteinExistence type="predicted"/>
<dbReference type="InterPro" id="IPR050111">
    <property type="entry name" value="C-type_lectin/snaclec_domain"/>
</dbReference>
<name>A0A3S1BDT0_ELYCH</name>
<dbReference type="Pfam" id="PF00059">
    <property type="entry name" value="Lectin_C"/>
    <property type="match status" value="1"/>
</dbReference>
<evidence type="ECO:0000313" key="3">
    <source>
        <dbReference type="EMBL" id="RUS86039.1"/>
    </source>
</evidence>
<dbReference type="InterPro" id="IPR016187">
    <property type="entry name" value="CTDL_fold"/>
</dbReference>
<dbReference type="Proteomes" id="UP000271974">
    <property type="component" value="Unassembled WGS sequence"/>
</dbReference>
<dbReference type="SMART" id="SM00034">
    <property type="entry name" value="CLECT"/>
    <property type="match status" value="1"/>
</dbReference>
<organism evidence="3 4">
    <name type="scientific">Elysia chlorotica</name>
    <name type="common">Eastern emerald elysia</name>
    <name type="synonym">Sea slug</name>
    <dbReference type="NCBI Taxonomy" id="188477"/>
    <lineage>
        <taxon>Eukaryota</taxon>
        <taxon>Metazoa</taxon>
        <taxon>Spiralia</taxon>
        <taxon>Lophotrochozoa</taxon>
        <taxon>Mollusca</taxon>
        <taxon>Gastropoda</taxon>
        <taxon>Heterobranchia</taxon>
        <taxon>Euthyneura</taxon>
        <taxon>Panpulmonata</taxon>
        <taxon>Sacoglossa</taxon>
        <taxon>Placobranchoidea</taxon>
        <taxon>Plakobranchidae</taxon>
        <taxon>Elysia</taxon>
    </lineage>
</organism>
<keyword evidence="4" id="KW-1185">Reference proteome</keyword>
<dbReference type="Gene3D" id="3.10.100.10">
    <property type="entry name" value="Mannose-Binding Protein A, subunit A"/>
    <property type="match status" value="1"/>
</dbReference>
<dbReference type="AlphaFoldDB" id="A0A3S1BDT0"/>
<evidence type="ECO:0000259" key="2">
    <source>
        <dbReference type="PROSITE" id="PS50041"/>
    </source>
</evidence>
<feature type="signal peptide" evidence="1">
    <location>
        <begin position="1"/>
        <end position="25"/>
    </location>
</feature>
<dbReference type="OrthoDB" id="6158402at2759"/>
<dbReference type="InterPro" id="IPR016186">
    <property type="entry name" value="C-type_lectin-like/link_sf"/>
</dbReference>
<sequence>MLFINLVPFYCFLFVLDHEGVTVEGTAICLDDWKPSGNSPTCMKMFTTKKSWTDARADCMKRDGDLLAETDEAKLKSISELTSVIYAWIGLNDRDREGLYLWASTGRRASPPNWGPSQPDNYADNEDCVVAKKNDRNTIDFADNTCENPNHYLCEIA</sequence>
<accession>A0A3S1BDT0</accession>
<feature type="domain" description="C-type lectin" evidence="2">
    <location>
        <begin position="38"/>
        <end position="155"/>
    </location>
</feature>
<dbReference type="InterPro" id="IPR001304">
    <property type="entry name" value="C-type_lectin-like"/>
</dbReference>
<feature type="chain" id="PRO_5018704940" description="C-type lectin domain-containing protein" evidence="1">
    <location>
        <begin position="26"/>
        <end position="157"/>
    </location>
</feature>
<gene>
    <name evidence="3" type="ORF">EGW08_006193</name>
</gene>
<evidence type="ECO:0000256" key="1">
    <source>
        <dbReference type="SAM" id="SignalP"/>
    </source>
</evidence>
<dbReference type="PANTHER" id="PTHR22803">
    <property type="entry name" value="MANNOSE, PHOSPHOLIPASE, LECTIN RECEPTOR RELATED"/>
    <property type="match status" value="1"/>
</dbReference>
<evidence type="ECO:0000313" key="4">
    <source>
        <dbReference type="Proteomes" id="UP000271974"/>
    </source>
</evidence>
<dbReference type="EMBL" id="RQTK01000152">
    <property type="protein sequence ID" value="RUS86039.1"/>
    <property type="molecule type" value="Genomic_DNA"/>
</dbReference>
<protein>
    <recommendedName>
        <fullName evidence="2">C-type lectin domain-containing protein</fullName>
    </recommendedName>
</protein>
<comment type="caution">
    <text evidence="3">The sequence shown here is derived from an EMBL/GenBank/DDBJ whole genome shotgun (WGS) entry which is preliminary data.</text>
</comment>
<reference evidence="3 4" key="1">
    <citation type="submission" date="2019-01" db="EMBL/GenBank/DDBJ databases">
        <title>A draft genome assembly of the solar-powered sea slug Elysia chlorotica.</title>
        <authorList>
            <person name="Cai H."/>
            <person name="Li Q."/>
            <person name="Fang X."/>
            <person name="Li J."/>
            <person name="Curtis N.E."/>
            <person name="Altenburger A."/>
            <person name="Shibata T."/>
            <person name="Feng M."/>
            <person name="Maeda T."/>
            <person name="Schwartz J.A."/>
            <person name="Shigenobu S."/>
            <person name="Lundholm N."/>
            <person name="Nishiyama T."/>
            <person name="Yang H."/>
            <person name="Hasebe M."/>
            <person name="Li S."/>
            <person name="Pierce S.K."/>
            <person name="Wang J."/>
        </authorList>
    </citation>
    <scope>NUCLEOTIDE SEQUENCE [LARGE SCALE GENOMIC DNA]</scope>
    <source>
        <strain evidence="3">EC2010</strain>
        <tissue evidence="3">Whole organism of an adult</tissue>
    </source>
</reference>
<keyword evidence="1" id="KW-0732">Signal</keyword>
<feature type="non-terminal residue" evidence="3">
    <location>
        <position position="157"/>
    </location>
</feature>
<dbReference type="CDD" id="cd00037">
    <property type="entry name" value="CLECT"/>
    <property type="match status" value="1"/>
</dbReference>
<dbReference type="PROSITE" id="PS50041">
    <property type="entry name" value="C_TYPE_LECTIN_2"/>
    <property type="match status" value="1"/>
</dbReference>
<dbReference type="SUPFAM" id="SSF56436">
    <property type="entry name" value="C-type lectin-like"/>
    <property type="match status" value="1"/>
</dbReference>